<keyword evidence="4 6" id="KW-1133">Transmembrane helix</keyword>
<dbReference type="InterPro" id="IPR020846">
    <property type="entry name" value="MFS_dom"/>
</dbReference>
<sequence length="441" mass="47131">MNDARPREYPLGGRRAWSVYVAAVAIYVLAVFHRSSLGVAGLLAADRFDIAATQLSVFTMVQLFVYAAMQIPVGALLDRFGPKRLLVAGVTTMTLAQLGFAFAESFGFGILARVAVGIGDAMVFVPLLRLVALWFPPFRIPMVTQLTGLLGQMGALVAASPLVAALHHFGWTPTFASAAAVGVLLGAVLVLVVRDSPYPDHELDEIKIRALARALRAAWSTPGTRLGLWSHFTVQFGATVFALLWGYPFLVAGQGLDPGTAGLLLILMTLTAVVGGPLIGTFVTRYPFSRSTLMLVIVASIMTIWAVVLLWPGRSPLWLLVVLVVVTAVGGPGSMVGFDLARTFNPPTRVGSATGIVNVGGFVASLSTVMLIGAVLDRVAPGGPSTYTVDSFRVAMSVQYIVWAIGTVQILRYRRLVRRDLRENNPEVYAALRAGEVQLPS</sequence>
<dbReference type="AlphaFoldDB" id="A0A1H9WDD1"/>
<dbReference type="GO" id="GO:0005886">
    <property type="term" value="C:plasma membrane"/>
    <property type="evidence" value="ECO:0007669"/>
    <property type="project" value="UniProtKB-SubCell"/>
</dbReference>
<dbReference type="InterPro" id="IPR011701">
    <property type="entry name" value="MFS"/>
</dbReference>
<keyword evidence="3 6" id="KW-0812">Transmembrane</keyword>
<feature type="transmembrane region" description="Helical" evidence="6">
    <location>
        <begin position="226"/>
        <end position="247"/>
    </location>
</feature>
<evidence type="ECO:0000256" key="6">
    <source>
        <dbReference type="SAM" id="Phobius"/>
    </source>
</evidence>
<evidence type="ECO:0000256" key="2">
    <source>
        <dbReference type="ARBA" id="ARBA00022448"/>
    </source>
</evidence>
<feature type="transmembrane region" description="Helical" evidence="6">
    <location>
        <begin position="292"/>
        <end position="311"/>
    </location>
</feature>
<dbReference type="Pfam" id="PF07690">
    <property type="entry name" value="MFS_1"/>
    <property type="match status" value="1"/>
</dbReference>
<feature type="transmembrane region" description="Helical" evidence="6">
    <location>
        <begin position="85"/>
        <end position="103"/>
    </location>
</feature>
<evidence type="ECO:0000259" key="7">
    <source>
        <dbReference type="PROSITE" id="PS50850"/>
    </source>
</evidence>
<dbReference type="Proteomes" id="UP000199019">
    <property type="component" value="Unassembled WGS sequence"/>
</dbReference>
<dbReference type="STRING" id="587636.SAMN05216199_2820"/>
<name>A0A1H9WDD1_9MICO</name>
<feature type="transmembrane region" description="Helical" evidence="6">
    <location>
        <begin position="147"/>
        <end position="169"/>
    </location>
</feature>
<keyword evidence="9" id="KW-1185">Reference proteome</keyword>
<reference evidence="9" key="1">
    <citation type="submission" date="2016-10" db="EMBL/GenBank/DDBJ databases">
        <authorList>
            <person name="Varghese N."/>
            <person name="Submissions S."/>
        </authorList>
    </citation>
    <scope>NUCLEOTIDE SEQUENCE [LARGE SCALE GENOMIC DNA]</scope>
    <source>
        <strain evidence="9">CGMCC 1.6963</strain>
    </source>
</reference>
<accession>A0A1H9WDD1</accession>
<dbReference type="PANTHER" id="PTHR42718">
    <property type="entry name" value="MAJOR FACILITATOR SUPERFAMILY MULTIDRUG TRANSPORTER MFSC"/>
    <property type="match status" value="1"/>
</dbReference>
<comment type="subcellular location">
    <subcellularLocation>
        <location evidence="1">Cell membrane</location>
        <topology evidence="1">Multi-pass membrane protein</topology>
    </subcellularLocation>
</comment>
<dbReference type="CDD" id="cd06174">
    <property type="entry name" value="MFS"/>
    <property type="match status" value="1"/>
</dbReference>
<dbReference type="Gene3D" id="1.20.1250.20">
    <property type="entry name" value="MFS general substrate transporter like domains"/>
    <property type="match status" value="2"/>
</dbReference>
<dbReference type="InterPro" id="IPR036259">
    <property type="entry name" value="MFS_trans_sf"/>
</dbReference>
<feature type="transmembrane region" description="Helical" evidence="6">
    <location>
        <begin position="259"/>
        <end position="280"/>
    </location>
</feature>
<evidence type="ECO:0000256" key="3">
    <source>
        <dbReference type="ARBA" id="ARBA00022692"/>
    </source>
</evidence>
<evidence type="ECO:0000256" key="1">
    <source>
        <dbReference type="ARBA" id="ARBA00004651"/>
    </source>
</evidence>
<dbReference type="PANTHER" id="PTHR42718:SF9">
    <property type="entry name" value="MAJOR FACILITATOR SUPERFAMILY MULTIDRUG TRANSPORTER MFSC"/>
    <property type="match status" value="1"/>
</dbReference>
<feature type="transmembrane region" description="Helical" evidence="6">
    <location>
        <begin position="115"/>
        <end position="135"/>
    </location>
</feature>
<feature type="domain" description="Major facilitator superfamily (MFS) profile" evidence="7">
    <location>
        <begin position="19"/>
        <end position="415"/>
    </location>
</feature>
<dbReference type="RefSeq" id="WP_091759234.1">
    <property type="nucleotide sequence ID" value="NZ_FOHB01000005.1"/>
</dbReference>
<feature type="transmembrane region" description="Helical" evidence="6">
    <location>
        <begin position="175"/>
        <end position="193"/>
    </location>
</feature>
<dbReference type="EMBL" id="FOHB01000005">
    <property type="protein sequence ID" value="SES31781.1"/>
    <property type="molecule type" value="Genomic_DNA"/>
</dbReference>
<evidence type="ECO:0000313" key="8">
    <source>
        <dbReference type="EMBL" id="SES31781.1"/>
    </source>
</evidence>
<evidence type="ECO:0000256" key="5">
    <source>
        <dbReference type="ARBA" id="ARBA00023136"/>
    </source>
</evidence>
<proteinExistence type="predicted"/>
<keyword evidence="5 6" id="KW-0472">Membrane</keyword>
<dbReference type="OrthoDB" id="4332123at2"/>
<dbReference type="SUPFAM" id="SSF103473">
    <property type="entry name" value="MFS general substrate transporter"/>
    <property type="match status" value="1"/>
</dbReference>
<keyword evidence="2" id="KW-0813">Transport</keyword>
<dbReference type="GO" id="GO:0022857">
    <property type="term" value="F:transmembrane transporter activity"/>
    <property type="evidence" value="ECO:0007669"/>
    <property type="project" value="InterPro"/>
</dbReference>
<feature type="transmembrane region" description="Helical" evidence="6">
    <location>
        <begin position="51"/>
        <end position="73"/>
    </location>
</feature>
<feature type="transmembrane region" description="Helical" evidence="6">
    <location>
        <begin position="317"/>
        <end position="338"/>
    </location>
</feature>
<evidence type="ECO:0000256" key="4">
    <source>
        <dbReference type="ARBA" id="ARBA00022989"/>
    </source>
</evidence>
<organism evidence="8 9">
    <name type="scientific">Pedococcus cremeus</name>
    <dbReference type="NCBI Taxonomy" id="587636"/>
    <lineage>
        <taxon>Bacteria</taxon>
        <taxon>Bacillati</taxon>
        <taxon>Actinomycetota</taxon>
        <taxon>Actinomycetes</taxon>
        <taxon>Micrococcales</taxon>
        <taxon>Intrasporangiaceae</taxon>
        <taxon>Pedococcus</taxon>
    </lineage>
</organism>
<dbReference type="PROSITE" id="PS50850">
    <property type="entry name" value="MFS"/>
    <property type="match status" value="1"/>
</dbReference>
<evidence type="ECO:0000313" key="9">
    <source>
        <dbReference type="Proteomes" id="UP000199019"/>
    </source>
</evidence>
<gene>
    <name evidence="8" type="ORF">SAMN05216199_2820</name>
</gene>
<protein>
    <submittedName>
        <fullName evidence="8">Sugar phosphate permease</fullName>
    </submittedName>
</protein>
<feature type="transmembrane region" description="Helical" evidence="6">
    <location>
        <begin position="394"/>
        <end position="413"/>
    </location>
</feature>
<feature type="transmembrane region" description="Helical" evidence="6">
    <location>
        <begin position="20"/>
        <end position="45"/>
    </location>
</feature>
<feature type="transmembrane region" description="Helical" evidence="6">
    <location>
        <begin position="350"/>
        <end position="374"/>
    </location>
</feature>